<evidence type="ECO:0000313" key="4">
    <source>
        <dbReference type="EMBL" id="MCL2912567.1"/>
    </source>
</evidence>
<evidence type="ECO:0000313" key="5">
    <source>
        <dbReference type="Proteomes" id="UP001202831"/>
    </source>
</evidence>
<reference evidence="4 5" key="1">
    <citation type="submission" date="2022-01" db="EMBL/GenBank/DDBJ databases">
        <title>Whole genome-based taxonomy of the Shewanellaceae.</title>
        <authorList>
            <person name="Martin-Rodriguez A.J."/>
        </authorList>
    </citation>
    <scope>NUCLEOTIDE SEQUENCE [LARGE SCALE GENOMIC DNA]</scope>
    <source>
        <strain evidence="4 5">DSM 21332</strain>
    </source>
</reference>
<proteinExistence type="predicted"/>
<dbReference type="EMBL" id="JAKIKT010000001">
    <property type="protein sequence ID" value="MCL2912567.1"/>
    <property type="molecule type" value="Genomic_DNA"/>
</dbReference>
<evidence type="ECO:0000259" key="3">
    <source>
        <dbReference type="PROSITE" id="PS50977"/>
    </source>
</evidence>
<comment type="caution">
    <text evidence="4">The sequence shown here is derived from an EMBL/GenBank/DDBJ whole genome shotgun (WGS) entry which is preliminary data.</text>
</comment>
<accession>A0ABT0N2A0</accession>
<feature type="domain" description="HTH tetR-type" evidence="3">
    <location>
        <begin position="8"/>
        <end position="68"/>
    </location>
</feature>
<keyword evidence="1 2" id="KW-0238">DNA-binding</keyword>
<evidence type="ECO:0000256" key="2">
    <source>
        <dbReference type="PROSITE-ProRule" id="PRU00335"/>
    </source>
</evidence>
<dbReference type="InterPro" id="IPR001647">
    <property type="entry name" value="HTH_TetR"/>
</dbReference>
<dbReference type="SUPFAM" id="SSF46689">
    <property type="entry name" value="Homeodomain-like"/>
    <property type="match status" value="1"/>
</dbReference>
<dbReference type="InterPro" id="IPR009057">
    <property type="entry name" value="Homeodomain-like_sf"/>
</dbReference>
<keyword evidence="5" id="KW-1185">Reference proteome</keyword>
<feature type="DNA-binding region" description="H-T-H motif" evidence="2">
    <location>
        <begin position="31"/>
        <end position="50"/>
    </location>
</feature>
<sequence length="209" mass="24520">MTGTRKKENRREAILNSSLEIISSEGLRGLTYRAIAKHAKVPLGSTTYYFSSIEEIYIAAYKLFAVRADEYIDKLRDESLNILIKYNPISDQDPENKVQFVDELSEIVTDYIYNMVVKEEKYRLIEAAFLHSALMHDDLKCLLRKRKNDFIGFSERWFSLLNLEKPKHEATIFVGLMLQLEQMQLMRDTAEFEHQFVKESISTFFRKLA</sequence>
<organism evidence="4 5">
    <name type="scientific">Shewanella corallii</name>
    <dbReference type="NCBI Taxonomy" id="560080"/>
    <lineage>
        <taxon>Bacteria</taxon>
        <taxon>Pseudomonadati</taxon>
        <taxon>Pseudomonadota</taxon>
        <taxon>Gammaproteobacteria</taxon>
        <taxon>Alteromonadales</taxon>
        <taxon>Shewanellaceae</taxon>
        <taxon>Shewanella</taxon>
    </lineage>
</organism>
<dbReference type="PROSITE" id="PS50977">
    <property type="entry name" value="HTH_TETR_2"/>
    <property type="match status" value="1"/>
</dbReference>
<dbReference type="Proteomes" id="UP001202831">
    <property type="component" value="Unassembled WGS sequence"/>
</dbReference>
<dbReference type="Pfam" id="PF00440">
    <property type="entry name" value="TetR_N"/>
    <property type="match status" value="1"/>
</dbReference>
<gene>
    <name evidence="4" type="ORF">L2725_02000</name>
</gene>
<protein>
    <submittedName>
        <fullName evidence="4">TetR family transcriptional regulator</fullName>
    </submittedName>
</protein>
<dbReference type="RefSeq" id="WP_249247397.1">
    <property type="nucleotide sequence ID" value="NZ_JAKIKT010000001.1"/>
</dbReference>
<name>A0ABT0N2A0_9GAMM</name>
<evidence type="ECO:0000256" key="1">
    <source>
        <dbReference type="ARBA" id="ARBA00023125"/>
    </source>
</evidence>
<dbReference type="Gene3D" id="1.10.357.10">
    <property type="entry name" value="Tetracycline Repressor, domain 2"/>
    <property type="match status" value="1"/>
</dbReference>